<evidence type="ECO:0000256" key="1">
    <source>
        <dbReference type="ARBA" id="ARBA00000085"/>
    </source>
</evidence>
<dbReference type="Proteomes" id="UP000727490">
    <property type="component" value="Unassembled WGS sequence"/>
</dbReference>
<feature type="coiled-coil region" evidence="5">
    <location>
        <begin position="361"/>
        <end position="395"/>
    </location>
</feature>
<dbReference type="GO" id="GO:0000155">
    <property type="term" value="F:phosphorelay sensor kinase activity"/>
    <property type="evidence" value="ECO:0007669"/>
    <property type="project" value="InterPro"/>
</dbReference>
<feature type="coiled-coil region" evidence="5">
    <location>
        <begin position="297"/>
        <end position="329"/>
    </location>
</feature>
<keyword evidence="6" id="KW-0472">Membrane</keyword>
<keyword evidence="5" id="KW-0175">Coiled coil</keyword>
<sequence>MFSFIVLLFLLYQGSESTFDQSSFENFKSKVQKYRYDDLDSAFYYLTYMDSIVEQEGNMEAKIEVLYLKGGVYYVNGDYVNAQFSYDEAFELAEKLDLSLEKARILNGRGLVFLGQHKYNQAIETWKQSLQIFKKHSSIEFQPTLMFNIGLAYSQLSQFDTSLAWLDQSIELAEKVGNQAIEDMAKNRRAKVYFDKGDYETAKDQYQILLEREGDISNWERTFLYSGLAELELKTGSASRSVDFAEKAYHIAETMKALWDQERALAIWSEALEKLGNFPKALEIARFNKLIADSLFNKEKEREINFLQLQVVEAQNKELTQTNELIRQRSQLKQRFILGLVAMIGLLLVLVLIYRRNLKLRERFNVKLKMLNVELEEKREMIAAQNESLNQINEAKNKLFSILSHDLRSPLGNLKSFVILDKRGAFEESERQEALNLLESQLDKTDYLLENLLQWARTQLEGFDPKPEMVEIPVIFEEILGQFDLQLKKKGLSVNHVLPTGSRFLAFVDKNNLKIILQNILGNAIKFSPKSGEIVLFYSEESGMAKIHIRDNGEGLDDEKRKKLENEFSMAKSSTGTEDEKGTGLGLLLVKQLLVYNGGYLLIRSFPGQGTEMIVCLKRNDPERVKS</sequence>
<dbReference type="PROSITE" id="PS50109">
    <property type="entry name" value="HIS_KIN"/>
    <property type="match status" value="1"/>
</dbReference>
<evidence type="ECO:0000313" key="9">
    <source>
        <dbReference type="Proteomes" id="UP000727490"/>
    </source>
</evidence>
<dbReference type="AlphaFoldDB" id="A0A951ISY0"/>
<dbReference type="InterPro" id="IPR019734">
    <property type="entry name" value="TPR_rpt"/>
</dbReference>
<protein>
    <recommendedName>
        <fullName evidence="2">histidine kinase</fullName>
        <ecNumber evidence="2">2.7.13.3</ecNumber>
    </recommendedName>
</protein>
<name>A0A951ISY0_9BACT</name>
<dbReference type="SMART" id="SM00387">
    <property type="entry name" value="HATPase_c"/>
    <property type="match status" value="1"/>
</dbReference>
<dbReference type="CDD" id="cd00075">
    <property type="entry name" value="HATPase"/>
    <property type="match status" value="1"/>
</dbReference>
<feature type="domain" description="Histidine kinase" evidence="7">
    <location>
        <begin position="402"/>
        <end position="621"/>
    </location>
</feature>
<dbReference type="Pfam" id="PF00512">
    <property type="entry name" value="HisKA"/>
    <property type="match status" value="1"/>
</dbReference>
<dbReference type="PROSITE" id="PS50005">
    <property type="entry name" value="TPR"/>
    <property type="match status" value="1"/>
</dbReference>
<dbReference type="PANTHER" id="PTHR43547:SF2">
    <property type="entry name" value="HYBRID SIGNAL TRANSDUCTION HISTIDINE KINASE C"/>
    <property type="match status" value="1"/>
</dbReference>
<dbReference type="SMART" id="SM00028">
    <property type="entry name" value="TPR"/>
    <property type="match status" value="5"/>
</dbReference>
<keyword evidence="6" id="KW-1133">Transmembrane helix</keyword>
<feature type="transmembrane region" description="Helical" evidence="6">
    <location>
        <begin position="336"/>
        <end position="354"/>
    </location>
</feature>
<comment type="caution">
    <text evidence="8">The sequence shown here is derived from an EMBL/GenBank/DDBJ whole genome shotgun (WGS) entry which is preliminary data.</text>
</comment>
<dbReference type="PANTHER" id="PTHR43547">
    <property type="entry name" value="TWO-COMPONENT HISTIDINE KINASE"/>
    <property type="match status" value="1"/>
</dbReference>
<keyword evidence="4" id="KW-0802">TPR repeat</keyword>
<dbReference type="InterPro" id="IPR005467">
    <property type="entry name" value="His_kinase_dom"/>
</dbReference>
<dbReference type="CDD" id="cd00082">
    <property type="entry name" value="HisKA"/>
    <property type="match status" value="1"/>
</dbReference>
<dbReference type="Pfam" id="PF13424">
    <property type="entry name" value="TPR_12"/>
    <property type="match status" value="1"/>
</dbReference>
<dbReference type="EC" id="2.7.13.3" evidence="2"/>
<evidence type="ECO:0000256" key="3">
    <source>
        <dbReference type="ARBA" id="ARBA00022553"/>
    </source>
</evidence>
<dbReference type="Pfam" id="PF13181">
    <property type="entry name" value="TPR_8"/>
    <property type="match status" value="1"/>
</dbReference>
<evidence type="ECO:0000313" key="8">
    <source>
        <dbReference type="EMBL" id="MBW3466783.1"/>
    </source>
</evidence>
<organism evidence="8 9">
    <name type="scientific">Arthrospiribacter ruber</name>
    <dbReference type="NCBI Taxonomy" id="2487934"/>
    <lineage>
        <taxon>Bacteria</taxon>
        <taxon>Pseudomonadati</taxon>
        <taxon>Bacteroidota</taxon>
        <taxon>Cytophagia</taxon>
        <taxon>Cytophagales</taxon>
        <taxon>Cyclobacteriaceae</taxon>
        <taxon>Arthrospiribacter</taxon>
    </lineage>
</organism>
<keyword evidence="9" id="KW-1185">Reference proteome</keyword>
<proteinExistence type="predicted"/>
<evidence type="ECO:0000256" key="6">
    <source>
        <dbReference type="SAM" id="Phobius"/>
    </source>
</evidence>
<evidence type="ECO:0000256" key="2">
    <source>
        <dbReference type="ARBA" id="ARBA00012438"/>
    </source>
</evidence>
<keyword evidence="6" id="KW-0812">Transmembrane</keyword>
<gene>
    <name evidence="8" type="ORF">EGN73_02990</name>
</gene>
<dbReference type="InterPro" id="IPR003661">
    <property type="entry name" value="HisK_dim/P_dom"/>
</dbReference>
<accession>A0A951ISY0</accession>
<comment type="catalytic activity">
    <reaction evidence="1">
        <text>ATP + protein L-histidine = ADP + protein N-phospho-L-histidine.</text>
        <dbReference type="EC" id="2.7.13.3"/>
    </reaction>
</comment>
<dbReference type="EMBL" id="RPHB01000001">
    <property type="protein sequence ID" value="MBW3466783.1"/>
    <property type="molecule type" value="Genomic_DNA"/>
</dbReference>
<dbReference type="SMART" id="SM00388">
    <property type="entry name" value="HisKA"/>
    <property type="match status" value="1"/>
</dbReference>
<evidence type="ECO:0000256" key="4">
    <source>
        <dbReference type="PROSITE-ProRule" id="PRU00339"/>
    </source>
</evidence>
<dbReference type="InterPro" id="IPR003594">
    <property type="entry name" value="HATPase_dom"/>
</dbReference>
<dbReference type="RefSeq" id="WP_219286933.1">
    <property type="nucleotide sequence ID" value="NZ_RPHB01000001.1"/>
</dbReference>
<dbReference type="Pfam" id="PF02518">
    <property type="entry name" value="HATPase_c"/>
    <property type="match status" value="1"/>
</dbReference>
<feature type="repeat" description="TPR" evidence="4">
    <location>
        <begin position="103"/>
        <end position="136"/>
    </location>
</feature>
<evidence type="ECO:0000256" key="5">
    <source>
        <dbReference type="SAM" id="Coils"/>
    </source>
</evidence>
<keyword evidence="3" id="KW-0597">Phosphoprotein</keyword>
<evidence type="ECO:0000259" key="7">
    <source>
        <dbReference type="PROSITE" id="PS50109"/>
    </source>
</evidence>
<reference evidence="8 9" key="1">
    <citation type="journal article" date="2020" name="Syst. Appl. Microbiol.">
        <title>Arthrospiribacter ruber gen. nov., sp. nov., a novel bacterium isolated from Arthrospira cultures.</title>
        <authorList>
            <person name="Waleron M."/>
            <person name="Misztak A."/>
            <person name="Waleron M.M."/>
            <person name="Furmaniak M."/>
            <person name="Mrozik A."/>
            <person name="Waleron K."/>
        </authorList>
    </citation>
    <scope>NUCLEOTIDE SEQUENCE [LARGE SCALE GENOMIC DNA]</scope>
    <source>
        <strain evidence="8 9">DPMB0001</strain>
    </source>
</reference>